<proteinExistence type="predicted"/>
<dbReference type="AlphaFoldDB" id="A0A6D2LED3"/>
<name>A0A6D2LED3_9BRAS</name>
<protein>
    <submittedName>
        <fullName evidence="1">Uncharacterized protein</fullName>
    </submittedName>
</protein>
<evidence type="ECO:0000313" key="1">
    <source>
        <dbReference type="EMBL" id="CAA7058176.1"/>
    </source>
</evidence>
<sequence>MNALSVESLEFLGSSIPEMAWERKSKDVPGRALVTWTDNKRKRANGAKRKSIDSLRDRSIPYKRVGPIELTQERRIDRAYTREANRSIPLYDVPLDRSPACIRRPTPAVRSIPLR</sequence>
<organism evidence="1 2">
    <name type="scientific">Microthlaspi erraticum</name>
    <dbReference type="NCBI Taxonomy" id="1685480"/>
    <lineage>
        <taxon>Eukaryota</taxon>
        <taxon>Viridiplantae</taxon>
        <taxon>Streptophyta</taxon>
        <taxon>Embryophyta</taxon>
        <taxon>Tracheophyta</taxon>
        <taxon>Spermatophyta</taxon>
        <taxon>Magnoliopsida</taxon>
        <taxon>eudicotyledons</taxon>
        <taxon>Gunneridae</taxon>
        <taxon>Pentapetalae</taxon>
        <taxon>rosids</taxon>
        <taxon>malvids</taxon>
        <taxon>Brassicales</taxon>
        <taxon>Brassicaceae</taxon>
        <taxon>Coluteocarpeae</taxon>
        <taxon>Microthlaspi</taxon>
    </lineage>
</organism>
<dbReference type="Proteomes" id="UP000467841">
    <property type="component" value="Unassembled WGS sequence"/>
</dbReference>
<reference evidence="1" key="1">
    <citation type="submission" date="2020-01" db="EMBL/GenBank/DDBJ databases">
        <authorList>
            <person name="Mishra B."/>
        </authorList>
    </citation>
    <scope>NUCLEOTIDE SEQUENCE [LARGE SCALE GENOMIC DNA]</scope>
</reference>
<evidence type="ECO:0000313" key="2">
    <source>
        <dbReference type="Proteomes" id="UP000467841"/>
    </source>
</evidence>
<gene>
    <name evidence="1" type="ORF">MERR_LOCUS45412</name>
</gene>
<accession>A0A6D2LED3</accession>
<dbReference type="EMBL" id="CACVBM020001718">
    <property type="protein sequence ID" value="CAA7058176.1"/>
    <property type="molecule type" value="Genomic_DNA"/>
</dbReference>
<comment type="caution">
    <text evidence="1">The sequence shown here is derived from an EMBL/GenBank/DDBJ whole genome shotgun (WGS) entry which is preliminary data.</text>
</comment>
<keyword evidence="2" id="KW-1185">Reference proteome</keyword>